<dbReference type="Proteomes" id="UP000318720">
    <property type="component" value="Unassembled WGS sequence"/>
</dbReference>
<evidence type="ECO:0000259" key="1">
    <source>
        <dbReference type="Pfam" id="PF04149"/>
    </source>
</evidence>
<organism evidence="2 3">
    <name type="scientific">Streptomyces ipomoeae</name>
    <dbReference type="NCBI Taxonomy" id="103232"/>
    <lineage>
        <taxon>Bacteria</taxon>
        <taxon>Bacillati</taxon>
        <taxon>Actinomycetota</taxon>
        <taxon>Actinomycetes</taxon>
        <taxon>Kitasatosporales</taxon>
        <taxon>Streptomycetaceae</taxon>
        <taxon>Streptomyces</taxon>
    </lineage>
</organism>
<sequence length="75" mass="7682">MSADPQPVAELNWFKSSYSGGNATECVEAVFIPSGVLIRDSKRPAHANLAVSAAAWAGFLAGTPHLTPASTAPTA</sequence>
<gene>
    <name evidence="2" type="ORF">Sipo8835_28020</name>
</gene>
<dbReference type="InterPro" id="IPR007278">
    <property type="entry name" value="DUF397"/>
</dbReference>
<name>A0AAE9AYV4_9ACTN</name>
<reference evidence="2 3" key="1">
    <citation type="submission" date="2019-03" db="EMBL/GenBank/DDBJ databases">
        <title>Comparative genomic analyses of the sweetpotato soil rot pathogen, Streptomyces ipomoeae.</title>
        <authorList>
            <person name="Ruschel Soares N."/>
            <person name="Badger J.H."/>
            <person name="Huguet-Tapia J.C."/>
            <person name="Clark C.A."/>
            <person name="Pettis G.S."/>
        </authorList>
    </citation>
    <scope>NUCLEOTIDE SEQUENCE [LARGE SCALE GENOMIC DNA]</scope>
    <source>
        <strain evidence="2 3">88-35</strain>
    </source>
</reference>
<proteinExistence type="predicted"/>
<accession>A0AAE9AYV4</accession>
<evidence type="ECO:0000313" key="2">
    <source>
        <dbReference type="EMBL" id="TQE27159.1"/>
    </source>
</evidence>
<protein>
    <submittedName>
        <fullName evidence="2">DUF397 domain-containing protein</fullName>
    </submittedName>
</protein>
<dbReference type="AlphaFoldDB" id="A0AAE9AYV4"/>
<comment type="caution">
    <text evidence="2">The sequence shown here is derived from an EMBL/GenBank/DDBJ whole genome shotgun (WGS) entry which is preliminary data.</text>
</comment>
<evidence type="ECO:0000313" key="3">
    <source>
        <dbReference type="Proteomes" id="UP000318720"/>
    </source>
</evidence>
<dbReference type="EMBL" id="SPAZ01000230">
    <property type="protein sequence ID" value="TQE27159.1"/>
    <property type="molecule type" value="Genomic_DNA"/>
</dbReference>
<feature type="domain" description="DUF397" evidence="1">
    <location>
        <begin position="11"/>
        <end position="62"/>
    </location>
</feature>
<dbReference type="RefSeq" id="WP_141584206.1">
    <property type="nucleotide sequence ID" value="NZ_SPAY01000182.1"/>
</dbReference>
<dbReference type="Pfam" id="PF04149">
    <property type="entry name" value="DUF397"/>
    <property type="match status" value="1"/>
</dbReference>